<reference evidence="1" key="1">
    <citation type="journal article" date="2014" name="Int. J. Syst. Evol. Microbiol.">
        <title>Complete genome sequence of Corynebacterium casei LMG S-19264T (=DSM 44701T), isolated from a smear-ripened cheese.</title>
        <authorList>
            <consortium name="US DOE Joint Genome Institute (JGI-PGF)"/>
            <person name="Walter F."/>
            <person name="Albersmeier A."/>
            <person name="Kalinowski J."/>
            <person name="Ruckert C."/>
        </authorList>
    </citation>
    <scope>NUCLEOTIDE SEQUENCE</scope>
    <source>
        <strain evidence="1">CGMCC 1.16134</strain>
    </source>
</reference>
<proteinExistence type="predicted"/>
<reference evidence="1" key="2">
    <citation type="submission" date="2020-09" db="EMBL/GenBank/DDBJ databases">
        <authorList>
            <person name="Sun Q."/>
            <person name="Zhou Y."/>
        </authorList>
    </citation>
    <scope>NUCLEOTIDE SEQUENCE</scope>
    <source>
        <strain evidence="1">CGMCC 1.16134</strain>
    </source>
</reference>
<gene>
    <name evidence="1" type="ORF">GCM10010912_16490</name>
</gene>
<keyword evidence="2" id="KW-1185">Reference proteome</keyword>
<accession>A0A917C618</accession>
<dbReference type="AlphaFoldDB" id="A0A917C618"/>
<sequence length="191" mass="22790">MNNSKHYLTHYFMKGTRPFLSLTKLNYYEASIIADRLKTISGRAFRRFNNFEWYFNERVITEDWLINEFISLGGKPKTRHPIYFVLGESSHLEEAYGENYSTIKVALDEINDLEVSFTYPDSMATRFISRETDAIHFNSQYHGKLFTKQGIFDTIDKFGMPGEQWRSEPKRKFDYFIEAQVWNEQYIAEYM</sequence>
<dbReference type="Proteomes" id="UP000637643">
    <property type="component" value="Unassembled WGS sequence"/>
</dbReference>
<evidence type="ECO:0000313" key="2">
    <source>
        <dbReference type="Proteomes" id="UP000637643"/>
    </source>
</evidence>
<dbReference type="EMBL" id="BMKR01000006">
    <property type="protein sequence ID" value="GGF72083.1"/>
    <property type="molecule type" value="Genomic_DNA"/>
</dbReference>
<evidence type="ECO:0000313" key="1">
    <source>
        <dbReference type="EMBL" id="GGF72083.1"/>
    </source>
</evidence>
<organism evidence="1 2">
    <name type="scientific">Paenibacillus albidus</name>
    <dbReference type="NCBI Taxonomy" id="2041023"/>
    <lineage>
        <taxon>Bacteria</taxon>
        <taxon>Bacillati</taxon>
        <taxon>Bacillota</taxon>
        <taxon>Bacilli</taxon>
        <taxon>Bacillales</taxon>
        <taxon>Paenibacillaceae</taxon>
        <taxon>Paenibacillus</taxon>
    </lineage>
</organism>
<protein>
    <submittedName>
        <fullName evidence="1">Uncharacterized protein</fullName>
    </submittedName>
</protein>
<comment type="caution">
    <text evidence="1">The sequence shown here is derived from an EMBL/GenBank/DDBJ whole genome shotgun (WGS) entry which is preliminary data.</text>
</comment>
<name>A0A917C618_9BACL</name>